<evidence type="ECO:0000313" key="3">
    <source>
        <dbReference type="Proteomes" id="UP000181897"/>
    </source>
</evidence>
<evidence type="ECO:0000313" key="2">
    <source>
        <dbReference type="EMBL" id="APE43370.1"/>
    </source>
</evidence>
<dbReference type="AlphaFoldDB" id="A0A1J0WGD5"/>
<dbReference type="KEGG" id="suam:BOO69_08040"/>
<evidence type="ECO:0000259" key="1">
    <source>
        <dbReference type="Pfam" id="PF07883"/>
    </source>
</evidence>
<dbReference type="RefSeq" id="WP_071971701.1">
    <property type="nucleotide sequence ID" value="NZ_CP018076.1"/>
</dbReference>
<dbReference type="InterPro" id="IPR013096">
    <property type="entry name" value="Cupin_2"/>
</dbReference>
<organism evidence="2 3">
    <name type="scientific">Sulfitobacter alexandrii</name>
    <dbReference type="NCBI Taxonomy" id="1917485"/>
    <lineage>
        <taxon>Bacteria</taxon>
        <taxon>Pseudomonadati</taxon>
        <taxon>Pseudomonadota</taxon>
        <taxon>Alphaproteobacteria</taxon>
        <taxon>Rhodobacterales</taxon>
        <taxon>Roseobacteraceae</taxon>
        <taxon>Sulfitobacter</taxon>
    </lineage>
</organism>
<dbReference type="Proteomes" id="UP000181897">
    <property type="component" value="Chromosome"/>
</dbReference>
<dbReference type="Gene3D" id="2.60.120.10">
    <property type="entry name" value="Jelly Rolls"/>
    <property type="match status" value="1"/>
</dbReference>
<dbReference type="EMBL" id="CP018076">
    <property type="protein sequence ID" value="APE43370.1"/>
    <property type="molecule type" value="Genomic_DNA"/>
</dbReference>
<keyword evidence="3" id="KW-1185">Reference proteome</keyword>
<reference evidence="2 3" key="1">
    <citation type="submission" date="2016-11" db="EMBL/GenBank/DDBJ databases">
        <title>Complete genome sequence of Sulfitobacter sp. AM1-D1, a toxic bacteria associated with marine dinoflagellate Alexandrium minutum in East China Sea.</title>
        <authorList>
            <person name="Yang Q."/>
            <person name="Zhang X."/>
            <person name="Tian X."/>
        </authorList>
    </citation>
    <scope>NUCLEOTIDE SEQUENCE [LARGE SCALE GENOMIC DNA]</scope>
    <source>
        <strain evidence="2 3">AM1-D1</strain>
    </source>
</reference>
<gene>
    <name evidence="2" type="ORF">BOO69_08040</name>
</gene>
<dbReference type="Pfam" id="PF07883">
    <property type="entry name" value="Cupin_2"/>
    <property type="match status" value="1"/>
</dbReference>
<accession>A0A1J0WGD5</accession>
<name>A0A1J0WGD5_9RHOB</name>
<sequence>MSDGLRRSPGLHGHVEGRDLGTSVTVLFVTHDKPGGGPKLHWHPYDELFVIRRGRARFTVGDEVIDGGPGDVIRGPANVPHRFEVIEAPYEAQDIHLSPEWIQTDLE</sequence>
<dbReference type="STRING" id="1917485.BOO69_08040"/>
<proteinExistence type="predicted"/>
<dbReference type="InterPro" id="IPR014710">
    <property type="entry name" value="RmlC-like_jellyroll"/>
</dbReference>
<dbReference type="SUPFAM" id="SSF51182">
    <property type="entry name" value="RmlC-like cupins"/>
    <property type="match status" value="1"/>
</dbReference>
<dbReference type="OrthoDB" id="9811153at2"/>
<feature type="domain" description="Cupin type-2" evidence="1">
    <location>
        <begin position="30"/>
        <end position="84"/>
    </location>
</feature>
<dbReference type="InterPro" id="IPR011051">
    <property type="entry name" value="RmlC_Cupin_sf"/>
</dbReference>
<protein>
    <recommendedName>
        <fullName evidence="1">Cupin type-2 domain-containing protein</fullName>
    </recommendedName>
</protein>